<dbReference type="InterPro" id="IPR036390">
    <property type="entry name" value="WH_DNA-bd_sf"/>
</dbReference>
<name>A0A1G9ADR4_9RHOB</name>
<dbReference type="PANTHER" id="PTHR43537">
    <property type="entry name" value="TRANSCRIPTIONAL REGULATOR, GNTR FAMILY"/>
    <property type="match status" value="1"/>
</dbReference>
<dbReference type="Pfam" id="PF00392">
    <property type="entry name" value="GntR"/>
    <property type="match status" value="1"/>
</dbReference>
<accession>A0A1G9ADR4</accession>
<dbReference type="STRING" id="990712.SAMN05216257_10292"/>
<dbReference type="GO" id="GO:0003700">
    <property type="term" value="F:DNA-binding transcription factor activity"/>
    <property type="evidence" value="ECO:0007669"/>
    <property type="project" value="InterPro"/>
</dbReference>
<evidence type="ECO:0000256" key="3">
    <source>
        <dbReference type="ARBA" id="ARBA00023163"/>
    </source>
</evidence>
<dbReference type="GO" id="GO:0003677">
    <property type="term" value="F:DNA binding"/>
    <property type="evidence" value="ECO:0007669"/>
    <property type="project" value="UniProtKB-KW"/>
</dbReference>
<organism evidence="5 6">
    <name type="scientific">Meinhardsimonia xiamenensis</name>
    <dbReference type="NCBI Taxonomy" id="990712"/>
    <lineage>
        <taxon>Bacteria</taxon>
        <taxon>Pseudomonadati</taxon>
        <taxon>Pseudomonadota</taxon>
        <taxon>Alphaproteobacteria</taxon>
        <taxon>Rhodobacterales</taxon>
        <taxon>Paracoccaceae</taxon>
        <taxon>Meinhardsimonia</taxon>
    </lineage>
</organism>
<dbReference type="SUPFAM" id="SSF48008">
    <property type="entry name" value="GntR ligand-binding domain-like"/>
    <property type="match status" value="1"/>
</dbReference>
<dbReference type="Gene3D" id="1.10.10.10">
    <property type="entry name" value="Winged helix-like DNA-binding domain superfamily/Winged helix DNA-binding domain"/>
    <property type="match status" value="1"/>
</dbReference>
<dbReference type="CDD" id="cd07377">
    <property type="entry name" value="WHTH_GntR"/>
    <property type="match status" value="1"/>
</dbReference>
<dbReference type="Proteomes" id="UP000199328">
    <property type="component" value="Unassembled WGS sequence"/>
</dbReference>
<keyword evidence="3" id="KW-0804">Transcription</keyword>
<dbReference type="SMART" id="SM00345">
    <property type="entry name" value="HTH_GNTR"/>
    <property type="match status" value="1"/>
</dbReference>
<dbReference type="InterPro" id="IPR036388">
    <property type="entry name" value="WH-like_DNA-bd_sf"/>
</dbReference>
<dbReference type="AlphaFoldDB" id="A0A1G9ADR4"/>
<protein>
    <submittedName>
        <fullName evidence="5">DNA-binding transcriptional regulator, GntR family</fullName>
    </submittedName>
</protein>
<dbReference type="SMART" id="SM00895">
    <property type="entry name" value="FCD"/>
    <property type="match status" value="1"/>
</dbReference>
<dbReference type="EMBL" id="FNFV01000002">
    <property type="protein sequence ID" value="SDK25411.1"/>
    <property type="molecule type" value="Genomic_DNA"/>
</dbReference>
<keyword evidence="2 5" id="KW-0238">DNA-binding</keyword>
<dbReference type="InterPro" id="IPR000524">
    <property type="entry name" value="Tscrpt_reg_HTH_GntR"/>
</dbReference>
<sequence>MNEVDIRPLAERSEAALREPSGLSAAQNVYEALRRRIINLDLEPDRVLNRRELAAEYGVSLMPIREALQLLEQDGLVRIRPQSGTVVTRIDLAQLRENQFLRIAVESEVVRQLAATRPEATLARARAIIDMQSVLAGDLAQMDLFTELDRNFHRTLFEGVGMERLHAMLARRLGHLTRCQRLELPRAGKMHEIIAAHSAILEGIEAGQAEAAAEAMRRHLTGTIQRLDLLCREHPDFFTPASV</sequence>
<dbReference type="Gene3D" id="1.20.120.530">
    <property type="entry name" value="GntR ligand-binding domain-like"/>
    <property type="match status" value="1"/>
</dbReference>
<keyword evidence="6" id="KW-1185">Reference proteome</keyword>
<dbReference type="PROSITE" id="PS50949">
    <property type="entry name" value="HTH_GNTR"/>
    <property type="match status" value="1"/>
</dbReference>
<evidence type="ECO:0000259" key="4">
    <source>
        <dbReference type="PROSITE" id="PS50949"/>
    </source>
</evidence>
<dbReference type="SUPFAM" id="SSF46785">
    <property type="entry name" value="Winged helix' DNA-binding domain"/>
    <property type="match status" value="1"/>
</dbReference>
<keyword evidence="1" id="KW-0805">Transcription regulation</keyword>
<dbReference type="RefSeq" id="WP_092498593.1">
    <property type="nucleotide sequence ID" value="NZ_FNFV01000002.1"/>
</dbReference>
<dbReference type="PANTHER" id="PTHR43537:SF45">
    <property type="entry name" value="GNTR FAMILY REGULATORY PROTEIN"/>
    <property type="match status" value="1"/>
</dbReference>
<dbReference type="Pfam" id="PF07729">
    <property type="entry name" value="FCD"/>
    <property type="match status" value="1"/>
</dbReference>
<evidence type="ECO:0000256" key="1">
    <source>
        <dbReference type="ARBA" id="ARBA00023015"/>
    </source>
</evidence>
<feature type="domain" description="HTH gntR-type" evidence="4">
    <location>
        <begin position="23"/>
        <end position="90"/>
    </location>
</feature>
<dbReference type="OrthoDB" id="8638122at2"/>
<gene>
    <name evidence="5" type="ORF">SAMN05216257_10292</name>
</gene>
<evidence type="ECO:0000313" key="5">
    <source>
        <dbReference type="EMBL" id="SDK25411.1"/>
    </source>
</evidence>
<dbReference type="InterPro" id="IPR008920">
    <property type="entry name" value="TF_FadR/GntR_C"/>
</dbReference>
<dbReference type="InterPro" id="IPR011711">
    <property type="entry name" value="GntR_C"/>
</dbReference>
<reference evidence="6" key="1">
    <citation type="submission" date="2016-10" db="EMBL/GenBank/DDBJ databases">
        <authorList>
            <person name="Varghese N."/>
            <person name="Submissions S."/>
        </authorList>
    </citation>
    <scope>NUCLEOTIDE SEQUENCE [LARGE SCALE GENOMIC DNA]</scope>
    <source>
        <strain evidence="6">CGMCC 1.10789</strain>
    </source>
</reference>
<evidence type="ECO:0000313" key="6">
    <source>
        <dbReference type="Proteomes" id="UP000199328"/>
    </source>
</evidence>
<proteinExistence type="predicted"/>
<evidence type="ECO:0000256" key="2">
    <source>
        <dbReference type="ARBA" id="ARBA00023125"/>
    </source>
</evidence>